<keyword evidence="2" id="KW-1185">Reference proteome</keyword>
<comment type="caution">
    <text evidence="1">The sequence shown here is derived from an EMBL/GenBank/DDBJ whole genome shotgun (WGS) entry which is preliminary data.</text>
</comment>
<evidence type="ECO:0000313" key="1">
    <source>
        <dbReference type="EMBL" id="KAJ9053602.1"/>
    </source>
</evidence>
<reference evidence="1" key="1">
    <citation type="submission" date="2022-04" db="EMBL/GenBank/DDBJ databases">
        <title>Genome of the entomopathogenic fungus Entomophthora muscae.</title>
        <authorList>
            <person name="Elya C."/>
            <person name="Lovett B.R."/>
            <person name="Lee E."/>
            <person name="Macias A.M."/>
            <person name="Hajek A.E."/>
            <person name="De Bivort B.L."/>
            <person name="Kasson M.T."/>
            <person name="De Fine Licht H.H."/>
            <person name="Stajich J.E."/>
        </authorList>
    </citation>
    <scope>NUCLEOTIDE SEQUENCE</scope>
    <source>
        <strain evidence="1">Berkeley</strain>
    </source>
</reference>
<gene>
    <name evidence="1" type="ORF">DSO57_1022619</name>
</gene>
<dbReference type="EMBL" id="QTSX02006504">
    <property type="protein sequence ID" value="KAJ9053602.1"/>
    <property type="molecule type" value="Genomic_DNA"/>
</dbReference>
<protein>
    <submittedName>
        <fullName evidence="1">Uncharacterized protein</fullName>
    </submittedName>
</protein>
<organism evidence="1 2">
    <name type="scientific">Entomophthora muscae</name>
    <dbReference type="NCBI Taxonomy" id="34485"/>
    <lineage>
        <taxon>Eukaryota</taxon>
        <taxon>Fungi</taxon>
        <taxon>Fungi incertae sedis</taxon>
        <taxon>Zoopagomycota</taxon>
        <taxon>Entomophthoromycotina</taxon>
        <taxon>Entomophthoromycetes</taxon>
        <taxon>Entomophthorales</taxon>
        <taxon>Entomophthoraceae</taxon>
        <taxon>Entomophthora</taxon>
    </lineage>
</organism>
<name>A0ACC2RU25_9FUNG</name>
<proteinExistence type="predicted"/>
<evidence type="ECO:0000313" key="2">
    <source>
        <dbReference type="Proteomes" id="UP001165960"/>
    </source>
</evidence>
<sequence>MQERYNFLGVELSQLKKDILAKLFNDFDSGHTLMLSEEKQEHQIALSSLPSNKTPPIHTIIANPFSSKKDEAALTSEQLAHVCFLGPKVVIMDFELAHFRALEVIFNVFLNICFFNLR</sequence>
<dbReference type="Proteomes" id="UP001165960">
    <property type="component" value="Unassembled WGS sequence"/>
</dbReference>
<accession>A0ACC2RU25</accession>